<feature type="domain" description="HTH marR-type" evidence="1">
    <location>
        <begin position="7"/>
        <end position="143"/>
    </location>
</feature>
<evidence type="ECO:0000313" key="3">
    <source>
        <dbReference type="Proteomes" id="UP001165561"/>
    </source>
</evidence>
<dbReference type="InterPro" id="IPR039422">
    <property type="entry name" value="MarR/SlyA-like"/>
</dbReference>
<protein>
    <submittedName>
        <fullName evidence="2">MarR family transcriptional regulator</fullName>
    </submittedName>
</protein>
<dbReference type="PROSITE" id="PS50995">
    <property type="entry name" value="HTH_MARR_2"/>
    <property type="match status" value="1"/>
</dbReference>
<comment type="caution">
    <text evidence="2">The sequence shown here is derived from an EMBL/GenBank/DDBJ whole genome shotgun (WGS) entry which is preliminary data.</text>
</comment>
<evidence type="ECO:0000259" key="1">
    <source>
        <dbReference type="PROSITE" id="PS50995"/>
    </source>
</evidence>
<dbReference type="Pfam" id="PF12802">
    <property type="entry name" value="MarR_2"/>
    <property type="match status" value="1"/>
</dbReference>
<dbReference type="InterPro" id="IPR036390">
    <property type="entry name" value="WH_DNA-bd_sf"/>
</dbReference>
<evidence type="ECO:0000313" key="2">
    <source>
        <dbReference type="EMBL" id="MDD9207371.1"/>
    </source>
</evidence>
<gene>
    <name evidence="2" type="ORF">PU560_12970</name>
</gene>
<name>A0ABT5U2K6_9MICO</name>
<dbReference type="PANTHER" id="PTHR33164:SF57">
    <property type="entry name" value="MARR-FAMILY TRANSCRIPTIONAL REGULATOR"/>
    <property type="match status" value="1"/>
</dbReference>
<dbReference type="SMART" id="SM00347">
    <property type="entry name" value="HTH_MARR"/>
    <property type="match status" value="1"/>
</dbReference>
<keyword evidence="3" id="KW-1185">Reference proteome</keyword>
<organism evidence="2 3">
    <name type="scientific">Georgenia halotolerans</name>
    <dbReference type="NCBI Taxonomy" id="3028317"/>
    <lineage>
        <taxon>Bacteria</taxon>
        <taxon>Bacillati</taxon>
        <taxon>Actinomycetota</taxon>
        <taxon>Actinomycetes</taxon>
        <taxon>Micrococcales</taxon>
        <taxon>Bogoriellaceae</taxon>
        <taxon>Georgenia</taxon>
    </lineage>
</organism>
<reference evidence="2" key="1">
    <citation type="submission" date="2023-02" db="EMBL/GenBank/DDBJ databases">
        <title>Georgenia sp.10Sc9-8, isolated from a soil sample collected from the Taklamakan desert.</title>
        <authorList>
            <person name="Liu S."/>
        </authorList>
    </citation>
    <scope>NUCLEOTIDE SEQUENCE</scope>
    <source>
        <strain evidence="2">10Sc9-8</strain>
    </source>
</reference>
<dbReference type="Proteomes" id="UP001165561">
    <property type="component" value="Unassembled WGS sequence"/>
</dbReference>
<dbReference type="InterPro" id="IPR036388">
    <property type="entry name" value="WH-like_DNA-bd_sf"/>
</dbReference>
<dbReference type="EMBL" id="JARACI010001092">
    <property type="protein sequence ID" value="MDD9207371.1"/>
    <property type="molecule type" value="Genomic_DNA"/>
</dbReference>
<dbReference type="SUPFAM" id="SSF46785">
    <property type="entry name" value="Winged helix' DNA-binding domain"/>
    <property type="match status" value="1"/>
</dbReference>
<accession>A0ABT5U2K6</accession>
<sequence length="153" mass="16159">MLPTSPTDALERSLSAVLRLLADRTTTGDVARRCGYDLPPASWSLLEHLGARGGLRVSEIAACHGVDVSSVTPRLQRLEQAGLVGRERVPTDARASLITITGEGRRALTSVHAARRALLEDALGNTDADQVAAAADVLARIADRMSAEPVASR</sequence>
<dbReference type="Gene3D" id="1.10.10.10">
    <property type="entry name" value="Winged helix-like DNA-binding domain superfamily/Winged helix DNA-binding domain"/>
    <property type="match status" value="1"/>
</dbReference>
<dbReference type="PANTHER" id="PTHR33164">
    <property type="entry name" value="TRANSCRIPTIONAL REGULATOR, MARR FAMILY"/>
    <property type="match status" value="1"/>
</dbReference>
<dbReference type="InterPro" id="IPR000835">
    <property type="entry name" value="HTH_MarR-typ"/>
</dbReference>
<proteinExistence type="predicted"/>
<dbReference type="PRINTS" id="PR00598">
    <property type="entry name" value="HTHMARR"/>
</dbReference>